<evidence type="ECO:0008006" key="6">
    <source>
        <dbReference type="Google" id="ProtNLM"/>
    </source>
</evidence>
<name>A0ABP7Y8B4_9ACTN</name>
<protein>
    <recommendedName>
        <fullName evidence="6">MarR family transcriptional regulator</fullName>
    </recommendedName>
</protein>
<proteinExistence type="predicted"/>
<feature type="signal peptide" evidence="3">
    <location>
        <begin position="1"/>
        <end position="28"/>
    </location>
</feature>
<evidence type="ECO:0000313" key="4">
    <source>
        <dbReference type="EMBL" id="GAA4132343.1"/>
    </source>
</evidence>
<evidence type="ECO:0000313" key="5">
    <source>
        <dbReference type="Proteomes" id="UP001500266"/>
    </source>
</evidence>
<gene>
    <name evidence="4" type="ORF">GCM10022416_12020</name>
</gene>
<accession>A0ABP7Y8B4</accession>
<feature type="compositionally biased region" description="Low complexity" evidence="2">
    <location>
        <begin position="322"/>
        <end position="337"/>
    </location>
</feature>
<comment type="caution">
    <text evidence="4">The sequence shown here is derived from an EMBL/GenBank/DDBJ whole genome shotgun (WGS) entry which is preliminary data.</text>
</comment>
<evidence type="ECO:0000256" key="1">
    <source>
        <dbReference type="SAM" id="Coils"/>
    </source>
</evidence>
<dbReference type="RefSeq" id="WP_345018168.1">
    <property type="nucleotide sequence ID" value="NZ_BAABDO010000010.1"/>
</dbReference>
<evidence type="ECO:0000256" key="3">
    <source>
        <dbReference type="SAM" id="SignalP"/>
    </source>
</evidence>
<organism evidence="4 5">
    <name type="scientific">Actinomadura keratinilytica</name>
    <dbReference type="NCBI Taxonomy" id="547461"/>
    <lineage>
        <taxon>Bacteria</taxon>
        <taxon>Bacillati</taxon>
        <taxon>Actinomycetota</taxon>
        <taxon>Actinomycetes</taxon>
        <taxon>Streptosporangiales</taxon>
        <taxon>Thermomonosporaceae</taxon>
        <taxon>Actinomadura</taxon>
    </lineage>
</organism>
<reference evidence="5" key="1">
    <citation type="journal article" date="2019" name="Int. J. Syst. Evol. Microbiol.">
        <title>The Global Catalogue of Microorganisms (GCM) 10K type strain sequencing project: providing services to taxonomists for standard genome sequencing and annotation.</title>
        <authorList>
            <consortium name="The Broad Institute Genomics Platform"/>
            <consortium name="The Broad Institute Genome Sequencing Center for Infectious Disease"/>
            <person name="Wu L."/>
            <person name="Ma J."/>
        </authorList>
    </citation>
    <scope>NUCLEOTIDE SEQUENCE [LARGE SCALE GENOMIC DNA]</scope>
    <source>
        <strain evidence="5">JCM 17316</strain>
    </source>
</reference>
<dbReference type="Proteomes" id="UP001500266">
    <property type="component" value="Unassembled WGS sequence"/>
</dbReference>
<keyword evidence="1" id="KW-0175">Coiled coil</keyword>
<feature type="chain" id="PRO_5045352816" description="MarR family transcriptional regulator" evidence="3">
    <location>
        <begin position="29"/>
        <end position="343"/>
    </location>
</feature>
<feature type="compositionally biased region" description="Low complexity" evidence="2">
    <location>
        <begin position="98"/>
        <end position="133"/>
    </location>
</feature>
<evidence type="ECO:0000256" key="2">
    <source>
        <dbReference type="SAM" id="MobiDB-lite"/>
    </source>
</evidence>
<keyword evidence="5" id="KW-1185">Reference proteome</keyword>
<dbReference type="EMBL" id="BAABDO010000010">
    <property type="protein sequence ID" value="GAA4132343.1"/>
    <property type="molecule type" value="Genomic_DNA"/>
</dbReference>
<keyword evidence="3" id="KW-0732">Signal</keyword>
<feature type="region of interest" description="Disordered" evidence="2">
    <location>
        <begin position="315"/>
        <end position="343"/>
    </location>
</feature>
<feature type="coiled-coil region" evidence="1">
    <location>
        <begin position="147"/>
        <end position="174"/>
    </location>
</feature>
<feature type="region of interest" description="Disordered" evidence="2">
    <location>
        <begin position="90"/>
        <end position="138"/>
    </location>
</feature>
<sequence length="343" mass="34388">MAAKKNTTATIATVAAPAAGIAAAPATATGPQAAARPDGPAGAVWEAVTAHPGATIPVIANAAGVTRAAAKAELTALAASGRVVCTPGGRADNGRALPDTWAPAPDTSADTATTPATTPATEPATGKTETTAPQTPAMTSAVTAEAIQEAMRIMQQEADRRAAAEADLQKAMAEEEARRAKVLADLARARTAEDTRRALADLLAAVTTAYAAVVAGDEVATVAGLERIYTETNNVRRASRVGPVRTGTKGTGTGVGAVRADRAAPRPLRPEVTAHLRAHPGKEFTPGEIAKVLGRSPGAVANALETLAKNGEAVLTGERPARYTAPTTNTAPTTPAAGDGNAS</sequence>